<protein>
    <submittedName>
        <fullName evidence="1">Uncharacterized protein</fullName>
    </submittedName>
</protein>
<name>A0AAV0MT47_9ROSI</name>
<dbReference type="AlphaFoldDB" id="A0AAV0MT47"/>
<evidence type="ECO:0000313" key="2">
    <source>
        <dbReference type="Proteomes" id="UP001154282"/>
    </source>
</evidence>
<comment type="caution">
    <text evidence="1">The sequence shown here is derived from an EMBL/GenBank/DDBJ whole genome shotgun (WGS) entry which is preliminary data.</text>
</comment>
<accession>A0AAV0MT47</accession>
<proteinExistence type="predicted"/>
<gene>
    <name evidence="1" type="ORF">LITE_LOCUS29927</name>
</gene>
<dbReference type="EMBL" id="CAMGYJ010000007">
    <property type="protein sequence ID" value="CAI0448753.1"/>
    <property type="molecule type" value="Genomic_DNA"/>
</dbReference>
<organism evidence="1 2">
    <name type="scientific">Linum tenue</name>
    <dbReference type="NCBI Taxonomy" id="586396"/>
    <lineage>
        <taxon>Eukaryota</taxon>
        <taxon>Viridiplantae</taxon>
        <taxon>Streptophyta</taxon>
        <taxon>Embryophyta</taxon>
        <taxon>Tracheophyta</taxon>
        <taxon>Spermatophyta</taxon>
        <taxon>Magnoliopsida</taxon>
        <taxon>eudicotyledons</taxon>
        <taxon>Gunneridae</taxon>
        <taxon>Pentapetalae</taxon>
        <taxon>rosids</taxon>
        <taxon>fabids</taxon>
        <taxon>Malpighiales</taxon>
        <taxon>Linaceae</taxon>
        <taxon>Linum</taxon>
    </lineage>
</organism>
<sequence length="33" mass="3728">MVELGLLLLCIWPQSLNTLPLRFSSLLGMQARI</sequence>
<evidence type="ECO:0000313" key="1">
    <source>
        <dbReference type="EMBL" id="CAI0448753.1"/>
    </source>
</evidence>
<dbReference type="Proteomes" id="UP001154282">
    <property type="component" value="Unassembled WGS sequence"/>
</dbReference>
<reference evidence="1" key="1">
    <citation type="submission" date="2022-08" db="EMBL/GenBank/DDBJ databases">
        <authorList>
            <person name="Gutierrez-Valencia J."/>
        </authorList>
    </citation>
    <scope>NUCLEOTIDE SEQUENCE</scope>
</reference>
<keyword evidence="2" id="KW-1185">Reference proteome</keyword>